<sequence>MSKKDSYQSFEFFLDLDKVRKNYLVAQPKKLVFSDRSIISTIAFEYAKFKVNIPNVLDQVTGLIDSHIQNIILPTGWIYMRFNNLVDQKTRLKSHHVGLSFLVEDITLKNLQYFYDRLFVELKQFSLVIPTEYSQDLQLKLASRFIEERLTVKTRLSPSIFLLAINNFIKNI</sequence>
<comment type="caution">
    <text evidence="1">The sequence shown here is derived from an EMBL/GenBank/DDBJ whole genome shotgun (WGS) entry which is preliminary data.</text>
</comment>
<accession>A0A1F8CRZ1</accession>
<protein>
    <recommendedName>
        <fullName evidence="3">Thymidylate kinase-like domain-containing protein</fullName>
    </recommendedName>
</protein>
<dbReference type="EMBL" id="MGHY01000021">
    <property type="protein sequence ID" value="OGM79060.1"/>
    <property type="molecule type" value="Genomic_DNA"/>
</dbReference>
<gene>
    <name evidence="1" type="ORF">A2382_01435</name>
</gene>
<evidence type="ECO:0008006" key="3">
    <source>
        <dbReference type="Google" id="ProtNLM"/>
    </source>
</evidence>
<dbReference type="STRING" id="1802538.A2382_01435"/>
<evidence type="ECO:0000313" key="1">
    <source>
        <dbReference type="EMBL" id="OGM79060.1"/>
    </source>
</evidence>
<organism evidence="1 2">
    <name type="scientific">Candidatus Woesebacteria bacterium RIFOXYB1_FULL_38_16</name>
    <dbReference type="NCBI Taxonomy" id="1802538"/>
    <lineage>
        <taxon>Bacteria</taxon>
        <taxon>Candidatus Woeseibacteriota</taxon>
    </lineage>
</organism>
<proteinExistence type="predicted"/>
<dbReference type="Proteomes" id="UP000178999">
    <property type="component" value="Unassembled WGS sequence"/>
</dbReference>
<evidence type="ECO:0000313" key="2">
    <source>
        <dbReference type="Proteomes" id="UP000178999"/>
    </source>
</evidence>
<dbReference type="AlphaFoldDB" id="A0A1F8CRZ1"/>
<name>A0A1F8CRZ1_9BACT</name>
<reference evidence="1 2" key="1">
    <citation type="journal article" date="2016" name="Nat. Commun.">
        <title>Thousands of microbial genomes shed light on interconnected biogeochemical processes in an aquifer system.</title>
        <authorList>
            <person name="Anantharaman K."/>
            <person name="Brown C.T."/>
            <person name="Hug L.A."/>
            <person name="Sharon I."/>
            <person name="Castelle C.J."/>
            <person name="Probst A.J."/>
            <person name="Thomas B.C."/>
            <person name="Singh A."/>
            <person name="Wilkins M.J."/>
            <person name="Karaoz U."/>
            <person name="Brodie E.L."/>
            <person name="Williams K.H."/>
            <person name="Hubbard S.S."/>
            <person name="Banfield J.F."/>
        </authorList>
    </citation>
    <scope>NUCLEOTIDE SEQUENCE [LARGE SCALE GENOMIC DNA]</scope>
</reference>